<dbReference type="InterPro" id="IPR046190">
    <property type="entry name" value="DUF6218"/>
</dbReference>
<dbReference type="OrthoDB" id="3405158at2"/>
<reference evidence="1 2" key="1">
    <citation type="submission" date="2017-07" db="EMBL/GenBank/DDBJ databases">
        <title>Amycolatopsis alba DSM 44262 Genome sequencing and assembly.</title>
        <authorList>
            <person name="Kaur N."/>
            <person name="Mayilraj S."/>
        </authorList>
    </citation>
    <scope>NUCLEOTIDE SEQUENCE [LARGE SCALE GENOMIC DNA]</scope>
    <source>
        <strain evidence="1 2">DSM 44262</strain>
    </source>
</reference>
<dbReference type="Pfam" id="PF19726">
    <property type="entry name" value="DUF6218"/>
    <property type="match status" value="1"/>
</dbReference>
<sequence>MSDVDGMEGVVGGSVALSAPASAVVVIGPGVAGEESVAVWHVSPQGMPVGAWIYQLDRLLVSRDEARRLLTLVERRSIAAVVPGELDEVLDRVTKAAGVEAEKWWTAQLFSPLQCFADIVSRRVAYDSTVSVAKRELKNVADLEWSRDLTAEQVVGFDDLRSLSKVSAVVGSTVVGSAALTAVGVLRWLVRQWVETEGVKRRSYVRDAHGEAEPLPPSWLASVRAGMTTRLPL</sequence>
<name>A0A229RUU7_AMYAL</name>
<organism evidence="1 2">
    <name type="scientific">Amycolatopsis alba DSM 44262</name>
    <dbReference type="NCBI Taxonomy" id="1125972"/>
    <lineage>
        <taxon>Bacteria</taxon>
        <taxon>Bacillati</taxon>
        <taxon>Actinomycetota</taxon>
        <taxon>Actinomycetes</taxon>
        <taxon>Pseudonocardiales</taxon>
        <taxon>Pseudonocardiaceae</taxon>
        <taxon>Amycolatopsis</taxon>
    </lineage>
</organism>
<evidence type="ECO:0000313" key="2">
    <source>
        <dbReference type="Proteomes" id="UP000215563"/>
    </source>
</evidence>
<accession>A0A229RUU7</accession>
<comment type="caution">
    <text evidence="1">The sequence shown here is derived from an EMBL/GenBank/DDBJ whole genome shotgun (WGS) entry which is preliminary data.</text>
</comment>
<gene>
    <name evidence="1" type="ORF">CFP75_16100</name>
</gene>
<dbReference type="Proteomes" id="UP000215563">
    <property type="component" value="Unassembled WGS sequence"/>
</dbReference>
<dbReference type="AlphaFoldDB" id="A0A229RUU7"/>
<keyword evidence="2" id="KW-1185">Reference proteome</keyword>
<protein>
    <submittedName>
        <fullName evidence="1">Uncharacterized protein</fullName>
    </submittedName>
</protein>
<dbReference type="RefSeq" id="WP_020636608.1">
    <property type="nucleotide sequence ID" value="NZ_KB913032.1"/>
</dbReference>
<dbReference type="EMBL" id="NMQU01000041">
    <property type="protein sequence ID" value="OXM50416.1"/>
    <property type="molecule type" value="Genomic_DNA"/>
</dbReference>
<proteinExistence type="predicted"/>
<evidence type="ECO:0000313" key="1">
    <source>
        <dbReference type="EMBL" id="OXM50416.1"/>
    </source>
</evidence>